<dbReference type="EMBL" id="MU274906">
    <property type="protein sequence ID" value="KAI0090900.1"/>
    <property type="molecule type" value="Genomic_DNA"/>
</dbReference>
<evidence type="ECO:0000313" key="2">
    <source>
        <dbReference type="Proteomes" id="UP001055072"/>
    </source>
</evidence>
<dbReference type="Proteomes" id="UP001055072">
    <property type="component" value="Unassembled WGS sequence"/>
</dbReference>
<comment type="caution">
    <text evidence="1">The sequence shown here is derived from an EMBL/GenBank/DDBJ whole genome shotgun (WGS) entry which is preliminary data.</text>
</comment>
<sequence length="382" mass="40051">MTTRRIALSVSLYVRLAAVTQTLAQDVPVVPATPLVSQIYPDPSSVPYQIYPNHDFVRGPQTGYNRCNASTENQDSLCQTAHVNNLTDFCLWAPPMPNSTIADTEAEEVAWCTTKGHGTRLMLNGTLQAVQVLNAPDYVMVVGLIDQTKLNIRDGDYGGECDYGGADLAGNPLGGLVYSTKWGANGQPGQILYWTEFIGNNQFCFKICKPDGTNPRGYCQHTLDRIGVAYNCPSKFSLGGGAADGTFEVCDSDNMEIPGIYTLPGGQTTSYAQPPESLGPIQTVPYDPVAPSSSNCQATPSSVLYSDFITLAVSPPTSLPVSSGSGSSGPAQPTSSRGTSASGSESAAAGLASPTTSAADSLHVPLRFVAVLGTLCAAAFLA</sequence>
<gene>
    <name evidence="1" type="ORF">BDY19DRAFT_904430</name>
</gene>
<name>A0ACB8U9F4_9APHY</name>
<evidence type="ECO:0000313" key="1">
    <source>
        <dbReference type="EMBL" id="KAI0090900.1"/>
    </source>
</evidence>
<reference evidence="1" key="1">
    <citation type="journal article" date="2021" name="Environ. Microbiol.">
        <title>Gene family expansions and transcriptome signatures uncover fungal adaptations to wood decay.</title>
        <authorList>
            <person name="Hage H."/>
            <person name="Miyauchi S."/>
            <person name="Viragh M."/>
            <person name="Drula E."/>
            <person name="Min B."/>
            <person name="Chaduli D."/>
            <person name="Navarro D."/>
            <person name="Favel A."/>
            <person name="Norest M."/>
            <person name="Lesage-Meessen L."/>
            <person name="Balint B."/>
            <person name="Merenyi Z."/>
            <person name="de Eugenio L."/>
            <person name="Morin E."/>
            <person name="Martinez A.T."/>
            <person name="Baldrian P."/>
            <person name="Stursova M."/>
            <person name="Martinez M.J."/>
            <person name="Novotny C."/>
            <person name="Magnuson J.K."/>
            <person name="Spatafora J.W."/>
            <person name="Maurice S."/>
            <person name="Pangilinan J."/>
            <person name="Andreopoulos W."/>
            <person name="LaButti K."/>
            <person name="Hundley H."/>
            <person name="Na H."/>
            <person name="Kuo A."/>
            <person name="Barry K."/>
            <person name="Lipzen A."/>
            <person name="Henrissat B."/>
            <person name="Riley R."/>
            <person name="Ahrendt S."/>
            <person name="Nagy L.G."/>
            <person name="Grigoriev I.V."/>
            <person name="Martin F."/>
            <person name="Rosso M.N."/>
        </authorList>
    </citation>
    <scope>NUCLEOTIDE SEQUENCE</scope>
    <source>
        <strain evidence="1">CBS 384.51</strain>
    </source>
</reference>
<organism evidence="1 2">
    <name type="scientific">Irpex rosettiformis</name>
    <dbReference type="NCBI Taxonomy" id="378272"/>
    <lineage>
        <taxon>Eukaryota</taxon>
        <taxon>Fungi</taxon>
        <taxon>Dikarya</taxon>
        <taxon>Basidiomycota</taxon>
        <taxon>Agaricomycotina</taxon>
        <taxon>Agaricomycetes</taxon>
        <taxon>Polyporales</taxon>
        <taxon>Irpicaceae</taxon>
        <taxon>Irpex</taxon>
    </lineage>
</organism>
<accession>A0ACB8U9F4</accession>
<protein>
    <submittedName>
        <fullName evidence="1">Uncharacterized protein</fullName>
    </submittedName>
</protein>
<proteinExistence type="predicted"/>
<keyword evidence="2" id="KW-1185">Reference proteome</keyword>